<feature type="coiled-coil region" evidence="1">
    <location>
        <begin position="388"/>
        <end position="415"/>
    </location>
</feature>
<evidence type="ECO:0000256" key="2">
    <source>
        <dbReference type="SAM" id="MobiDB-lite"/>
    </source>
</evidence>
<sequence length="449" mass="50953">MMCVILRRLANVNPRRRRGRRGATGQERRTEMAGEWWKREKSKVKRGGGGGGGTGERESSRREGTKVDGRRDKVGQRLSNGSEQVPGPLLTSPRPPVGGERVTVRAPATEDTWFSVKRDSRERQRRTERREKRRSSTYARLEPRLLNMGQQPARRSSDNKFTELAVNHPESVQGGQAEDRAYLIFRPAIAYAWPCSGVTNGQKRGAHERQRRAEALLQEGRFEEAAKCHETVASLLAEAHAQLESSFVQLKTSNLSSQTPPIVISSFHSFVTLESLALQRDYHKRQAAVVRMKQAQYEEYKATLENQRREILSKQASKQVGKDTFEFTIDKFDGSLRQAIYRTIEEQDSLLTLISLPIYENKPFKYPKDTGTVIEELKTVNCQLRCLIGSLLSQLEAKEEEVRQLTEQLHAVSATLNDETRLDNAHTLRLAPLPPLTPLEMPLFDFTST</sequence>
<dbReference type="InterPro" id="IPR039679">
    <property type="entry name" value="NRBF2"/>
</dbReference>
<keyword evidence="3" id="KW-0675">Receptor</keyword>
<keyword evidence="4" id="KW-1185">Reference proteome</keyword>
<proteinExistence type="predicted"/>
<accession>A0A310SIV1</accession>
<feature type="compositionally biased region" description="Basic and acidic residues" evidence="2">
    <location>
        <begin position="26"/>
        <end position="39"/>
    </location>
</feature>
<dbReference type="Gene3D" id="1.20.58.80">
    <property type="entry name" value="Phosphotransferase system, lactose/cellobiose-type IIA subunit"/>
    <property type="match status" value="1"/>
</dbReference>
<evidence type="ECO:0000313" key="3">
    <source>
        <dbReference type="EMBL" id="OAD54074.1"/>
    </source>
</evidence>
<gene>
    <name evidence="3" type="ORF">WN48_08408</name>
</gene>
<dbReference type="GO" id="GO:0006914">
    <property type="term" value="P:autophagy"/>
    <property type="evidence" value="ECO:0007669"/>
    <property type="project" value="InterPro"/>
</dbReference>
<dbReference type="Proteomes" id="UP000250275">
    <property type="component" value="Unassembled WGS sequence"/>
</dbReference>
<name>A0A310SIV1_9HYME</name>
<dbReference type="SUPFAM" id="SSF140361">
    <property type="entry name" value="MIT domain-like"/>
    <property type="match status" value="1"/>
</dbReference>
<evidence type="ECO:0000313" key="4">
    <source>
        <dbReference type="Proteomes" id="UP000250275"/>
    </source>
</evidence>
<feature type="coiled-coil region" evidence="1">
    <location>
        <begin position="290"/>
        <end position="317"/>
    </location>
</feature>
<dbReference type="OrthoDB" id="3694230at2759"/>
<dbReference type="AlphaFoldDB" id="A0A310SIV1"/>
<feature type="region of interest" description="Disordered" evidence="2">
    <location>
        <begin position="15"/>
        <end position="138"/>
    </location>
</feature>
<dbReference type="EMBL" id="KQ765222">
    <property type="protein sequence ID" value="OAD54074.1"/>
    <property type="molecule type" value="Genomic_DNA"/>
</dbReference>
<evidence type="ECO:0000256" key="1">
    <source>
        <dbReference type="SAM" id="Coils"/>
    </source>
</evidence>
<feature type="compositionally biased region" description="Basic and acidic residues" evidence="2">
    <location>
        <begin position="55"/>
        <end position="75"/>
    </location>
</feature>
<feature type="compositionally biased region" description="Basic residues" evidence="2">
    <location>
        <begin position="123"/>
        <end position="135"/>
    </location>
</feature>
<organism evidence="3 4">
    <name type="scientific">Eufriesea mexicana</name>
    <dbReference type="NCBI Taxonomy" id="516756"/>
    <lineage>
        <taxon>Eukaryota</taxon>
        <taxon>Metazoa</taxon>
        <taxon>Ecdysozoa</taxon>
        <taxon>Arthropoda</taxon>
        <taxon>Hexapoda</taxon>
        <taxon>Insecta</taxon>
        <taxon>Pterygota</taxon>
        <taxon>Neoptera</taxon>
        <taxon>Endopterygota</taxon>
        <taxon>Hymenoptera</taxon>
        <taxon>Apocrita</taxon>
        <taxon>Aculeata</taxon>
        <taxon>Apoidea</taxon>
        <taxon>Anthophila</taxon>
        <taxon>Apidae</taxon>
        <taxon>Eufriesea</taxon>
    </lineage>
</organism>
<dbReference type="PANTHER" id="PTHR14964">
    <property type="entry name" value="NUCLEAR RECEPTOR BINDING FACTOR 2"/>
    <property type="match status" value="1"/>
</dbReference>
<reference evidence="3 4" key="1">
    <citation type="submission" date="2015-07" db="EMBL/GenBank/DDBJ databases">
        <title>The genome of Eufriesea mexicana.</title>
        <authorList>
            <person name="Pan H."/>
            <person name="Kapheim K."/>
        </authorList>
    </citation>
    <scope>NUCLEOTIDE SEQUENCE [LARGE SCALE GENOMIC DNA]</scope>
    <source>
        <strain evidence="3">0111107269</strain>
        <tissue evidence="3">Whole body</tissue>
    </source>
</reference>
<protein>
    <submittedName>
        <fullName evidence="3">Nuclear receptor-binding factor 2</fullName>
    </submittedName>
</protein>
<dbReference type="PANTHER" id="PTHR14964:SF2">
    <property type="entry name" value="NUCLEAR RECEPTOR-BINDING FACTOR 2"/>
    <property type="match status" value="1"/>
</dbReference>
<keyword evidence="1" id="KW-0175">Coiled coil</keyword>